<feature type="compositionally biased region" description="Pro residues" evidence="1">
    <location>
        <begin position="74"/>
        <end position="91"/>
    </location>
</feature>
<dbReference type="AlphaFoldDB" id="A0A3P3Y7X3"/>
<protein>
    <submittedName>
        <fullName evidence="2">Uncharacterized protein</fullName>
    </submittedName>
</protein>
<proteinExistence type="predicted"/>
<gene>
    <name evidence="2" type="ORF">PLBR_LOCUS3476</name>
</gene>
<name>A0A3P3Y7X3_PLABS</name>
<evidence type="ECO:0000256" key="1">
    <source>
        <dbReference type="SAM" id="MobiDB-lite"/>
    </source>
</evidence>
<dbReference type="Proteomes" id="UP000290189">
    <property type="component" value="Unassembled WGS sequence"/>
</dbReference>
<feature type="region of interest" description="Disordered" evidence="1">
    <location>
        <begin position="56"/>
        <end position="185"/>
    </location>
</feature>
<feature type="compositionally biased region" description="Low complexity" evidence="1">
    <location>
        <begin position="62"/>
        <end position="73"/>
    </location>
</feature>
<keyword evidence="2" id="KW-0496">Mitochondrion</keyword>
<accession>A0A3P3Y7X3</accession>
<feature type="compositionally biased region" description="Basic and acidic residues" evidence="1">
    <location>
        <begin position="94"/>
        <end position="104"/>
    </location>
</feature>
<geneLocation type="mitochondrion" evidence="2"/>
<reference evidence="2 3" key="1">
    <citation type="submission" date="2018-03" db="EMBL/GenBank/DDBJ databases">
        <authorList>
            <person name="Fogelqvist J."/>
        </authorList>
    </citation>
    <scope>NUCLEOTIDE SEQUENCE [LARGE SCALE GENOMIC DNA]</scope>
</reference>
<evidence type="ECO:0000313" key="3">
    <source>
        <dbReference type="Proteomes" id="UP000290189"/>
    </source>
</evidence>
<sequence>MGNTQATPATGSGDNTPRTKASRFRNFVVRLGACLSPPDLLDVATLTDEMEALRQRIDQLESNAASSTSTSVPSSPPTAPGEPSPPAPPLTVPDDGKPNEDKATAGEASVDLSPTTTAVVEPDDVAPVDFSRVDGHSIQVVRPPPTSMPPQEHAQPAGPEQDGAASAGGDPANALLDDSPALLDGADGETQELAAGADRGADQSPLGPDRRISFEDVFVDVDRAAHDNDVDWVDLGRVRQIPSKANARPLTFDDVLAIIEVAVRADDAIWVDLDRDDEADGFADRVFADLIEYSNNN</sequence>
<feature type="compositionally biased region" description="Polar residues" evidence="1">
    <location>
        <begin position="1"/>
        <end position="19"/>
    </location>
</feature>
<dbReference type="EMBL" id="OVEO01000005">
    <property type="protein sequence ID" value="SPQ96261.1"/>
    <property type="molecule type" value="Genomic_DNA"/>
</dbReference>
<organism evidence="2 3">
    <name type="scientific">Plasmodiophora brassicae</name>
    <name type="common">Clubroot disease agent</name>
    <dbReference type="NCBI Taxonomy" id="37360"/>
    <lineage>
        <taxon>Eukaryota</taxon>
        <taxon>Sar</taxon>
        <taxon>Rhizaria</taxon>
        <taxon>Endomyxa</taxon>
        <taxon>Phytomyxea</taxon>
        <taxon>Plasmodiophorida</taxon>
        <taxon>Plasmodiophoridae</taxon>
        <taxon>Plasmodiophora</taxon>
    </lineage>
</organism>
<feature type="region of interest" description="Disordered" evidence="1">
    <location>
        <begin position="1"/>
        <end position="21"/>
    </location>
</feature>
<evidence type="ECO:0000313" key="2">
    <source>
        <dbReference type="EMBL" id="SPQ96261.1"/>
    </source>
</evidence>